<dbReference type="RefSeq" id="WP_007242270.1">
    <property type="nucleotide sequence ID" value="NZ_JAHAHE010000009.1"/>
</dbReference>
<dbReference type="EMBL" id="UGHS01000002">
    <property type="protein sequence ID" value="STO92642.1"/>
    <property type="molecule type" value="Genomic_DNA"/>
</dbReference>
<accession>A0A377IWS3</accession>
<protein>
    <recommendedName>
        <fullName evidence="3">DUF4298 domain-containing protein</fullName>
    </recommendedName>
</protein>
<keyword evidence="2" id="KW-1185">Reference proteome</keyword>
<dbReference type="Pfam" id="PF14131">
    <property type="entry name" value="DUF4298"/>
    <property type="match status" value="1"/>
</dbReference>
<dbReference type="AlphaFoldDB" id="A0A377IWS3"/>
<reference evidence="1 2" key="1">
    <citation type="submission" date="2018-06" db="EMBL/GenBank/DDBJ databases">
        <authorList>
            <consortium name="Pathogen Informatics"/>
            <person name="Doyle S."/>
        </authorList>
    </citation>
    <scope>NUCLEOTIDE SEQUENCE [LARGE SCALE GENOMIC DNA]</scope>
    <source>
        <strain evidence="1 2">NCTC13335</strain>
    </source>
</reference>
<proteinExistence type="predicted"/>
<evidence type="ECO:0000313" key="2">
    <source>
        <dbReference type="Proteomes" id="UP000255264"/>
    </source>
</evidence>
<dbReference type="OrthoDB" id="80787at2"/>
<name>A0A377IWS3_9PAST</name>
<evidence type="ECO:0008006" key="3">
    <source>
        <dbReference type="Google" id="ProtNLM"/>
    </source>
</evidence>
<sequence>MLSKARLQHIAEMEEILNQSETFLAEAEQFLQKWLDFLPKIEALEAYYFDGNWREDFDAYEQGEIPSDFPCGVLGEDPVFNASVTQRGLAVEYLKLVARILDNK</sequence>
<dbReference type="Proteomes" id="UP000255264">
    <property type="component" value="Unassembled WGS sequence"/>
</dbReference>
<dbReference type="InterPro" id="IPR025384">
    <property type="entry name" value="DUF4298"/>
</dbReference>
<evidence type="ECO:0000313" key="1">
    <source>
        <dbReference type="EMBL" id="STO92642.1"/>
    </source>
</evidence>
<gene>
    <name evidence="1" type="ORF">NCTC13335_00486</name>
</gene>
<organism evidence="1 2">
    <name type="scientific">Haemophilus pittmaniae</name>
    <dbReference type="NCBI Taxonomy" id="249188"/>
    <lineage>
        <taxon>Bacteria</taxon>
        <taxon>Pseudomonadati</taxon>
        <taxon>Pseudomonadota</taxon>
        <taxon>Gammaproteobacteria</taxon>
        <taxon>Pasteurellales</taxon>
        <taxon>Pasteurellaceae</taxon>
        <taxon>Haemophilus</taxon>
    </lineage>
</organism>